<keyword evidence="3" id="KW-1185">Reference proteome</keyword>
<evidence type="ECO:0000313" key="3">
    <source>
        <dbReference type="Proteomes" id="UP000243297"/>
    </source>
</evidence>
<dbReference type="AlphaFoldDB" id="A0A1T4QLF0"/>
<accession>A0A1T4QLF0</accession>
<gene>
    <name evidence="2" type="ORF">SAMN02745191_0064</name>
</gene>
<dbReference type="RefSeq" id="WP_078712876.1">
    <property type="nucleotide sequence ID" value="NZ_FUWY01000011.1"/>
</dbReference>
<protein>
    <submittedName>
        <fullName evidence="2">Uncharacterized protein</fullName>
    </submittedName>
</protein>
<keyword evidence="1" id="KW-0812">Transmembrane</keyword>
<dbReference type="Proteomes" id="UP000243297">
    <property type="component" value="Unassembled WGS sequence"/>
</dbReference>
<evidence type="ECO:0000313" key="2">
    <source>
        <dbReference type="EMBL" id="SKA04534.1"/>
    </source>
</evidence>
<dbReference type="EMBL" id="FUWY01000011">
    <property type="protein sequence ID" value="SKA04534.1"/>
    <property type="molecule type" value="Genomic_DNA"/>
</dbReference>
<keyword evidence="1" id="KW-0472">Membrane</keyword>
<proteinExistence type="predicted"/>
<keyword evidence="1" id="KW-1133">Transmembrane helix</keyword>
<organism evidence="2 3">
    <name type="scientific">Anaerorhabdus furcosa</name>
    <dbReference type="NCBI Taxonomy" id="118967"/>
    <lineage>
        <taxon>Bacteria</taxon>
        <taxon>Bacillati</taxon>
        <taxon>Bacillota</taxon>
        <taxon>Erysipelotrichia</taxon>
        <taxon>Erysipelotrichales</taxon>
        <taxon>Erysipelotrichaceae</taxon>
        <taxon>Anaerorhabdus</taxon>
    </lineage>
</organism>
<sequence length="153" mass="17686">MKNIKKNKIVAFLLLIVLGVAVISLYFSKSIDISSDISNSSKIIIIKRNYDSLGNVEFHSKQLNNEEIKSLQKSIGNSYLFFRNMSSGYYGLPYLPIIEYEINFIKDEKNDKTIQILENGEISSGTITYYCFESKQLYEKIDKFYDNLDMNSN</sequence>
<reference evidence="3" key="1">
    <citation type="submission" date="2017-02" db="EMBL/GenBank/DDBJ databases">
        <authorList>
            <person name="Varghese N."/>
            <person name="Submissions S."/>
        </authorList>
    </citation>
    <scope>NUCLEOTIDE SEQUENCE [LARGE SCALE GENOMIC DNA]</scope>
    <source>
        <strain evidence="3">ATCC 25662</strain>
    </source>
</reference>
<feature type="transmembrane region" description="Helical" evidence="1">
    <location>
        <begin position="9"/>
        <end position="27"/>
    </location>
</feature>
<evidence type="ECO:0000256" key="1">
    <source>
        <dbReference type="SAM" id="Phobius"/>
    </source>
</evidence>
<name>A0A1T4QLF0_9FIRM</name>